<protein>
    <recommendedName>
        <fullName evidence="3">alcohol dehydrogenase</fullName>
        <ecNumber evidence="3">1.1.1.1</ecNumber>
    </recommendedName>
</protein>
<dbReference type="Gene3D" id="3.40.50.720">
    <property type="entry name" value="NAD(P)-binding Rossmann-like Domain"/>
    <property type="match status" value="1"/>
</dbReference>
<name>A0A6P4ZVY2_BRABE</name>
<keyword evidence="4" id="KW-0479">Metal-binding</keyword>
<evidence type="ECO:0000256" key="1">
    <source>
        <dbReference type="ARBA" id="ARBA00001947"/>
    </source>
</evidence>
<evidence type="ECO:0000256" key="3">
    <source>
        <dbReference type="ARBA" id="ARBA00013190"/>
    </source>
</evidence>
<evidence type="ECO:0000256" key="7">
    <source>
        <dbReference type="ARBA" id="ARBA00023027"/>
    </source>
</evidence>
<dbReference type="InterPro" id="IPR011032">
    <property type="entry name" value="GroES-like_sf"/>
</dbReference>
<evidence type="ECO:0000256" key="6">
    <source>
        <dbReference type="ARBA" id="ARBA00023002"/>
    </source>
</evidence>
<gene>
    <name evidence="11" type="primary">LOC109482695</name>
</gene>
<evidence type="ECO:0000256" key="5">
    <source>
        <dbReference type="ARBA" id="ARBA00022833"/>
    </source>
</evidence>
<dbReference type="GO" id="GO:0004022">
    <property type="term" value="F:alcohol dehydrogenase (NAD+) activity"/>
    <property type="evidence" value="ECO:0007669"/>
    <property type="project" value="UniProtKB-EC"/>
</dbReference>
<dbReference type="InterPro" id="IPR013154">
    <property type="entry name" value="ADH-like_N"/>
</dbReference>
<comment type="cofactor">
    <cofactor evidence="1">
        <name>Zn(2+)</name>
        <dbReference type="ChEBI" id="CHEBI:29105"/>
    </cofactor>
</comment>
<dbReference type="EC" id="1.1.1.1" evidence="3"/>
<feature type="domain" description="Alcohol dehydrogenase-like N-terminal" evidence="9">
    <location>
        <begin position="28"/>
        <end position="145"/>
    </location>
</feature>
<reference evidence="11" key="1">
    <citation type="submission" date="2025-08" db="UniProtKB">
        <authorList>
            <consortium name="RefSeq"/>
        </authorList>
    </citation>
    <scope>IDENTIFICATION</scope>
    <source>
        <tissue evidence="11">Gonad</tissue>
    </source>
</reference>
<evidence type="ECO:0000256" key="2">
    <source>
        <dbReference type="ARBA" id="ARBA00008072"/>
    </source>
</evidence>
<dbReference type="Proteomes" id="UP000515135">
    <property type="component" value="Unplaced"/>
</dbReference>
<feature type="domain" description="Alcohol dehydrogenase-like C-terminal" evidence="8">
    <location>
        <begin position="219"/>
        <end position="343"/>
    </location>
</feature>
<evidence type="ECO:0000259" key="8">
    <source>
        <dbReference type="Pfam" id="PF00107"/>
    </source>
</evidence>
<keyword evidence="6" id="KW-0560">Oxidoreductase</keyword>
<dbReference type="SUPFAM" id="SSF51735">
    <property type="entry name" value="NAD(P)-binding Rossmann-fold domains"/>
    <property type="match status" value="1"/>
</dbReference>
<dbReference type="GO" id="GO:0005737">
    <property type="term" value="C:cytoplasm"/>
    <property type="evidence" value="ECO:0007669"/>
    <property type="project" value="TreeGrafter"/>
</dbReference>
<dbReference type="AlphaFoldDB" id="A0A6P4ZVY2"/>
<dbReference type="OrthoDB" id="3941538at2759"/>
<dbReference type="PANTHER" id="PTHR42940">
    <property type="entry name" value="ALCOHOL DEHYDROGENASE 1-RELATED"/>
    <property type="match status" value="1"/>
</dbReference>
<evidence type="ECO:0000259" key="9">
    <source>
        <dbReference type="Pfam" id="PF08240"/>
    </source>
</evidence>
<accession>A0A6P4ZVY2</accession>
<dbReference type="GeneID" id="109482695"/>
<dbReference type="RefSeq" id="XP_019641073.1">
    <property type="nucleotide sequence ID" value="XM_019785514.1"/>
</dbReference>
<comment type="similarity">
    <text evidence="2">Belongs to the zinc-containing alcohol dehydrogenase family.</text>
</comment>
<sequence length="383" mass="41000">MAAQKVIFHGPAHTPACTVETGPAPEPGPGEILGRIRLATVCGSDLHSLSGRRHHGVPSVLGHEAVLEVVQDRRGDRALPAGSRVTFSIIDSCFNCDRCSAGLPQKCRQLFKYGHALLSNGTGFNGCYATHLVVRRGVHVVPIPDHVTDRMAAPVNCALATVVNAVSCIPGNENIAAEFRDQLNVGLESVPSDVTARNHGNDDDVTGRGPIMVQGAGLLGLYACALLRERGYEFVYCTDLNQDRLKLVPRFGGTPVLAGKEDPEDSGKEDSFHAVIEVCGAPSVVPSGIRLLRPGGTYVLVGMVHPRSQLDIRGDQIIGKCLTIHGVHNYAPWHLTAAVQFLARTAGRYPYEDLVGADFPLTEFAAAAEMAEKQVYPRVALKP</sequence>
<evidence type="ECO:0000256" key="4">
    <source>
        <dbReference type="ARBA" id="ARBA00022723"/>
    </source>
</evidence>
<dbReference type="InterPro" id="IPR036291">
    <property type="entry name" value="NAD(P)-bd_dom_sf"/>
</dbReference>
<organism evidence="10 11">
    <name type="scientific">Branchiostoma belcheri</name>
    <name type="common">Amphioxus</name>
    <dbReference type="NCBI Taxonomy" id="7741"/>
    <lineage>
        <taxon>Eukaryota</taxon>
        <taxon>Metazoa</taxon>
        <taxon>Chordata</taxon>
        <taxon>Cephalochordata</taxon>
        <taxon>Leptocardii</taxon>
        <taxon>Amphioxiformes</taxon>
        <taxon>Branchiostomatidae</taxon>
        <taxon>Branchiostoma</taxon>
    </lineage>
</organism>
<dbReference type="Pfam" id="PF00107">
    <property type="entry name" value="ADH_zinc_N"/>
    <property type="match status" value="1"/>
</dbReference>
<keyword evidence="10" id="KW-1185">Reference proteome</keyword>
<dbReference type="PANTHER" id="PTHR42940:SF3">
    <property type="entry name" value="ALCOHOL DEHYDROGENASE 1-RELATED"/>
    <property type="match status" value="1"/>
</dbReference>
<dbReference type="Gene3D" id="3.90.180.10">
    <property type="entry name" value="Medium-chain alcohol dehydrogenases, catalytic domain"/>
    <property type="match status" value="2"/>
</dbReference>
<dbReference type="Pfam" id="PF08240">
    <property type="entry name" value="ADH_N"/>
    <property type="match status" value="1"/>
</dbReference>
<dbReference type="GO" id="GO:0046872">
    <property type="term" value="F:metal ion binding"/>
    <property type="evidence" value="ECO:0007669"/>
    <property type="project" value="UniProtKB-KW"/>
</dbReference>
<dbReference type="KEGG" id="bbel:109482695"/>
<dbReference type="SUPFAM" id="SSF50129">
    <property type="entry name" value="GroES-like"/>
    <property type="match status" value="1"/>
</dbReference>
<dbReference type="CDD" id="cd08231">
    <property type="entry name" value="MDR_TM0436_like"/>
    <property type="match status" value="1"/>
</dbReference>
<keyword evidence="7" id="KW-0520">NAD</keyword>
<proteinExistence type="inferred from homology"/>
<evidence type="ECO:0000313" key="10">
    <source>
        <dbReference type="Proteomes" id="UP000515135"/>
    </source>
</evidence>
<keyword evidence="5" id="KW-0862">Zinc</keyword>
<evidence type="ECO:0000313" key="11">
    <source>
        <dbReference type="RefSeq" id="XP_019641073.1"/>
    </source>
</evidence>
<dbReference type="InterPro" id="IPR013149">
    <property type="entry name" value="ADH-like_C"/>
</dbReference>